<gene>
    <name evidence="4" type="ORF">KQ910_26555</name>
</gene>
<comment type="caution">
    <text evidence="4">The sequence shown here is derived from an EMBL/GenBank/DDBJ whole genome shotgun (WGS) entry which is preliminary data.</text>
</comment>
<evidence type="ECO:0000313" key="5">
    <source>
        <dbReference type="Proteomes" id="UP000727907"/>
    </source>
</evidence>
<evidence type="ECO:0000256" key="1">
    <source>
        <dbReference type="ARBA" id="ARBA00022679"/>
    </source>
</evidence>
<dbReference type="Proteomes" id="UP000727907">
    <property type="component" value="Unassembled WGS sequence"/>
</dbReference>
<dbReference type="InterPro" id="IPR000182">
    <property type="entry name" value="GNAT_dom"/>
</dbReference>
<dbReference type="PROSITE" id="PS51186">
    <property type="entry name" value="GNAT"/>
    <property type="match status" value="1"/>
</dbReference>
<dbReference type="EMBL" id="JAHOPB010000005">
    <property type="protein sequence ID" value="MBU8877356.1"/>
    <property type="molecule type" value="Genomic_DNA"/>
</dbReference>
<evidence type="ECO:0000256" key="2">
    <source>
        <dbReference type="ARBA" id="ARBA00023315"/>
    </source>
</evidence>
<dbReference type="InterPro" id="IPR050832">
    <property type="entry name" value="Bact_Acetyltransf"/>
</dbReference>
<evidence type="ECO:0000259" key="3">
    <source>
        <dbReference type="PROSITE" id="PS51186"/>
    </source>
</evidence>
<feature type="domain" description="N-acetyltransferase" evidence="3">
    <location>
        <begin position="2"/>
        <end position="139"/>
    </location>
</feature>
<protein>
    <submittedName>
        <fullName evidence="4">GNAT family N-acetyltransferase</fullName>
    </submittedName>
</protein>
<dbReference type="Pfam" id="PF00583">
    <property type="entry name" value="Acetyltransf_1"/>
    <property type="match status" value="1"/>
</dbReference>
<name>A0ABS6ISL7_9HYPH</name>
<sequence length="139" mass="16229">MEKVELVFEPDNARAADYVRDRLSMFNSSRTGRSDYYPCYIFLKGEKGETLGGLLGYVWSDWLFVSILWVDEALRGQGHATRLLDAAEDYARTRGCHSAYLDTHTWQARPFYEKRGYELFATLDDFPPGHQKFFLRKKL</sequence>
<organism evidence="4 5">
    <name type="scientific">Reyranella humidisoli</name>
    <dbReference type="NCBI Taxonomy" id="2849149"/>
    <lineage>
        <taxon>Bacteria</taxon>
        <taxon>Pseudomonadati</taxon>
        <taxon>Pseudomonadota</taxon>
        <taxon>Alphaproteobacteria</taxon>
        <taxon>Hyphomicrobiales</taxon>
        <taxon>Reyranellaceae</taxon>
        <taxon>Reyranella</taxon>
    </lineage>
</organism>
<keyword evidence="2" id="KW-0012">Acyltransferase</keyword>
<keyword evidence="5" id="KW-1185">Reference proteome</keyword>
<keyword evidence="1" id="KW-0808">Transferase</keyword>
<proteinExistence type="predicted"/>
<reference evidence="4 5" key="1">
    <citation type="submission" date="2021-06" db="EMBL/GenBank/DDBJ databases">
        <authorList>
            <person name="Lee D.H."/>
        </authorList>
    </citation>
    <scope>NUCLEOTIDE SEQUENCE [LARGE SCALE GENOMIC DNA]</scope>
    <source>
        <strain evidence="4 5">MMS21-HV4-11</strain>
    </source>
</reference>
<evidence type="ECO:0000313" key="4">
    <source>
        <dbReference type="EMBL" id="MBU8877356.1"/>
    </source>
</evidence>
<dbReference type="CDD" id="cd04301">
    <property type="entry name" value="NAT_SF"/>
    <property type="match status" value="1"/>
</dbReference>
<dbReference type="PANTHER" id="PTHR43877">
    <property type="entry name" value="AMINOALKYLPHOSPHONATE N-ACETYLTRANSFERASE-RELATED-RELATED"/>
    <property type="match status" value="1"/>
</dbReference>
<accession>A0ABS6ISL7</accession>
<dbReference type="RefSeq" id="WP_216967187.1">
    <property type="nucleotide sequence ID" value="NZ_JAHOPB010000005.1"/>
</dbReference>
<dbReference type="PANTHER" id="PTHR43877:SF2">
    <property type="entry name" value="AMINOALKYLPHOSPHONATE N-ACETYLTRANSFERASE-RELATED"/>
    <property type="match status" value="1"/>
</dbReference>